<dbReference type="Gene3D" id="2.60.40.1490">
    <property type="entry name" value="Histone chaperone ASF1-like"/>
    <property type="match status" value="1"/>
</dbReference>
<evidence type="ECO:0000313" key="7">
    <source>
        <dbReference type="EMBL" id="CAK9231687.1"/>
    </source>
</evidence>
<accession>A0ABP0UWJ0</accession>
<dbReference type="PANTHER" id="PTHR12040">
    <property type="entry name" value="ANTI-SILENCING PROTEIN 1"/>
    <property type="match status" value="1"/>
</dbReference>
<keyword evidence="4" id="KW-0804">Transcription</keyword>
<evidence type="ECO:0000256" key="3">
    <source>
        <dbReference type="ARBA" id="ARBA00023015"/>
    </source>
</evidence>
<dbReference type="EMBL" id="OZ019899">
    <property type="protein sequence ID" value="CAK9231687.1"/>
    <property type="molecule type" value="Genomic_DNA"/>
</dbReference>
<dbReference type="InterPro" id="IPR006818">
    <property type="entry name" value="ASF1-like"/>
</dbReference>
<evidence type="ECO:0000313" key="8">
    <source>
        <dbReference type="Proteomes" id="UP001497512"/>
    </source>
</evidence>
<reference evidence="7" key="1">
    <citation type="submission" date="2024-02" db="EMBL/GenBank/DDBJ databases">
        <authorList>
            <consortium name="ELIXIR-Norway"/>
            <consortium name="Elixir Norway"/>
        </authorList>
    </citation>
    <scope>NUCLEOTIDE SEQUENCE</scope>
</reference>
<sequence length="184" mass="20806">MSAVNVTNVTVLDNPSMFLNPFQFEISYECLVPLKDDLEWKLIYVGSAEDEKYDQVLESVLVGPVNIGNYRFVFQAEPPELGKIPEEDIIGVTVLLLTCSYVGQEFIRVGYYVSNEYVDEHLREEPPAKVLINRVQRNILADKPRVTKFPIVFNSPPPPSNPIPDCNEAVRPMDVDADMDIDVT</sequence>
<organism evidence="7 8">
    <name type="scientific">Sphagnum troendelagicum</name>
    <dbReference type="NCBI Taxonomy" id="128251"/>
    <lineage>
        <taxon>Eukaryota</taxon>
        <taxon>Viridiplantae</taxon>
        <taxon>Streptophyta</taxon>
        <taxon>Embryophyta</taxon>
        <taxon>Bryophyta</taxon>
        <taxon>Sphagnophytina</taxon>
        <taxon>Sphagnopsida</taxon>
        <taxon>Sphagnales</taxon>
        <taxon>Sphagnaceae</taxon>
        <taxon>Sphagnum</taxon>
    </lineage>
</organism>
<dbReference type="Proteomes" id="UP001497512">
    <property type="component" value="Chromosome 7"/>
</dbReference>
<comment type="similarity">
    <text evidence="2">Belongs to the ASF1 family.</text>
</comment>
<dbReference type="SUPFAM" id="SSF101546">
    <property type="entry name" value="ASF1-like"/>
    <property type="match status" value="1"/>
</dbReference>
<evidence type="ECO:0000256" key="5">
    <source>
        <dbReference type="ARBA" id="ARBA00023186"/>
    </source>
</evidence>
<dbReference type="Pfam" id="PF04729">
    <property type="entry name" value="ASF1_hist_chap"/>
    <property type="match status" value="1"/>
</dbReference>
<evidence type="ECO:0000256" key="4">
    <source>
        <dbReference type="ARBA" id="ARBA00023163"/>
    </source>
</evidence>
<comment type="subcellular location">
    <subcellularLocation>
        <location evidence="1">Nucleus</location>
    </subcellularLocation>
</comment>
<keyword evidence="5" id="KW-0143">Chaperone</keyword>
<protein>
    <recommendedName>
        <fullName evidence="9">Histone chaperone ASF1A</fullName>
    </recommendedName>
</protein>
<keyword evidence="6" id="KW-0539">Nucleus</keyword>
<evidence type="ECO:0000256" key="2">
    <source>
        <dbReference type="ARBA" id="ARBA00006051"/>
    </source>
</evidence>
<evidence type="ECO:0000256" key="6">
    <source>
        <dbReference type="ARBA" id="ARBA00023242"/>
    </source>
</evidence>
<evidence type="ECO:0008006" key="9">
    <source>
        <dbReference type="Google" id="ProtNLM"/>
    </source>
</evidence>
<gene>
    <name evidence="7" type="ORF">CSSPTR1EN2_LOCUS20866</name>
</gene>
<proteinExistence type="inferred from homology"/>
<dbReference type="InterPro" id="IPR036747">
    <property type="entry name" value="ASF1-like_sf"/>
</dbReference>
<dbReference type="PANTHER" id="PTHR12040:SF0">
    <property type="entry name" value="HISTONE CHAPERONE ASF1"/>
    <property type="match status" value="1"/>
</dbReference>
<keyword evidence="8" id="KW-1185">Reference proteome</keyword>
<evidence type="ECO:0000256" key="1">
    <source>
        <dbReference type="ARBA" id="ARBA00004123"/>
    </source>
</evidence>
<name>A0ABP0UWJ0_9BRYO</name>
<keyword evidence="3" id="KW-0805">Transcription regulation</keyword>